<feature type="transmembrane region" description="Helical" evidence="8">
    <location>
        <begin position="20"/>
        <end position="43"/>
    </location>
</feature>
<evidence type="ECO:0000256" key="1">
    <source>
        <dbReference type="ARBA" id="ARBA00004141"/>
    </source>
</evidence>
<evidence type="ECO:0000256" key="6">
    <source>
        <dbReference type="PROSITE-ProRule" id="PRU00581"/>
    </source>
</evidence>
<reference evidence="10" key="1">
    <citation type="journal article" date="2013" name="Genome Biol. Evol.">
        <title>Punctuated emergences of genetic and phenotypic innovations in eumetazoan, bilaterian, euteleostome, and hominidae ancestors.</title>
        <authorList>
            <person name="Wenger Y."/>
            <person name="Galliot B."/>
        </authorList>
    </citation>
    <scope>NUCLEOTIDE SEQUENCE</scope>
    <source>
        <tissue evidence="10">Whole animals</tissue>
    </source>
</reference>
<keyword evidence="5 6" id="KW-0472">Membrane</keyword>
<organism evidence="10">
    <name type="scientific">Hydra vulgaris</name>
    <name type="common">Hydra</name>
    <name type="synonym">Hydra attenuata</name>
    <dbReference type="NCBI Taxonomy" id="6087"/>
    <lineage>
        <taxon>Eukaryota</taxon>
        <taxon>Metazoa</taxon>
        <taxon>Cnidaria</taxon>
        <taxon>Hydrozoa</taxon>
        <taxon>Hydroidolina</taxon>
        <taxon>Anthoathecata</taxon>
        <taxon>Aplanulata</taxon>
        <taxon>Hydridae</taxon>
        <taxon>Hydra</taxon>
    </lineage>
</organism>
<evidence type="ECO:0000259" key="9">
    <source>
        <dbReference type="PROSITE" id="PS51225"/>
    </source>
</evidence>
<dbReference type="AlphaFoldDB" id="T2MJ39"/>
<evidence type="ECO:0000256" key="3">
    <source>
        <dbReference type="ARBA" id="ARBA00022692"/>
    </source>
</evidence>
<accession>T2MJ39</accession>
<comment type="similarity">
    <text evidence="2">Belongs to the synaptogyrin family.</text>
</comment>
<protein>
    <submittedName>
        <fullName evidence="10">Synaptogyrin-2</fullName>
    </submittedName>
</protein>
<dbReference type="Pfam" id="PF01284">
    <property type="entry name" value="MARVEL"/>
    <property type="match status" value="1"/>
</dbReference>
<keyword evidence="3 6" id="KW-0812">Transmembrane</keyword>
<gene>
    <name evidence="10" type="primary">SYNGR2</name>
</gene>
<sequence length="238" mass="26263">MENRSFGGAASGAELNLINFFTRSLTICRLISTLFAVVVFGCISDQGYIEPFGHCVFNKNQEACHYGVGVGVIAFLSCLLFLALDFKFESISNTSTRRLIVFGDLGFSGLLTFLWFVGFCFLADQWRKSNPQTAKPTNNARAAIAFSFFSIFTWVALSLMAYKRYSQGDGFSSNPVSSSNQYNVGGGGYKQSPYASFPHPGEDDSLGYQQQPFGIPEQPFGVPPPKQNVKTEYNVPEY</sequence>
<evidence type="ECO:0000256" key="5">
    <source>
        <dbReference type="ARBA" id="ARBA00023136"/>
    </source>
</evidence>
<comment type="subcellular location">
    <subcellularLocation>
        <location evidence="1">Membrane</location>
        <topology evidence="1">Multi-pass membrane protein</topology>
    </subcellularLocation>
</comment>
<evidence type="ECO:0000313" key="10">
    <source>
        <dbReference type="EMBL" id="CDG71942.1"/>
    </source>
</evidence>
<evidence type="ECO:0000256" key="8">
    <source>
        <dbReference type="SAM" id="Phobius"/>
    </source>
</evidence>
<dbReference type="PANTHER" id="PTHR10838:SF20">
    <property type="entry name" value="SYNAPTOGYRIN"/>
    <property type="match status" value="1"/>
</dbReference>
<name>T2MJ39_HYDVU</name>
<dbReference type="GO" id="GO:0031594">
    <property type="term" value="C:neuromuscular junction"/>
    <property type="evidence" value="ECO:0007669"/>
    <property type="project" value="TreeGrafter"/>
</dbReference>
<feature type="transmembrane region" description="Helical" evidence="8">
    <location>
        <begin position="63"/>
        <end position="84"/>
    </location>
</feature>
<evidence type="ECO:0000256" key="2">
    <source>
        <dbReference type="ARBA" id="ARBA00010252"/>
    </source>
</evidence>
<feature type="region of interest" description="Disordered" evidence="7">
    <location>
        <begin position="193"/>
        <end position="238"/>
    </location>
</feature>
<dbReference type="EMBL" id="HAAD01005710">
    <property type="protein sequence ID" value="CDG71942.1"/>
    <property type="molecule type" value="mRNA"/>
</dbReference>
<dbReference type="GO" id="GO:0030672">
    <property type="term" value="C:synaptic vesicle membrane"/>
    <property type="evidence" value="ECO:0007669"/>
    <property type="project" value="TreeGrafter"/>
</dbReference>
<feature type="transmembrane region" description="Helical" evidence="8">
    <location>
        <begin position="99"/>
        <end position="122"/>
    </location>
</feature>
<dbReference type="InterPro" id="IPR016579">
    <property type="entry name" value="Synaptogyrin"/>
</dbReference>
<proteinExistence type="evidence at transcript level"/>
<evidence type="ECO:0000256" key="7">
    <source>
        <dbReference type="SAM" id="MobiDB-lite"/>
    </source>
</evidence>
<evidence type="ECO:0000256" key="4">
    <source>
        <dbReference type="ARBA" id="ARBA00022989"/>
    </source>
</evidence>
<dbReference type="InterPro" id="IPR008253">
    <property type="entry name" value="Marvel"/>
</dbReference>
<keyword evidence="4 8" id="KW-1133">Transmembrane helix</keyword>
<dbReference type="PROSITE" id="PS51225">
    <property type="entry name" value="MARVEL"/>
    <property type="match status" value="1"/>
</dbReference>
<dbReference type="PANTHER" id="PTHR10838">
    <property type="entry name" value="SYNAPTOGYRIN"/>
    <property type="match status" value="1"/>
</dbReference>
<dbReference type="OrthoDB" id="10041611at2759"/>
<feature type="domain" description="MARVEL" evidence="9">
    <location>
        <begin position="20"/>
        <end position="166"/>
    </location>
</feature>
<feature type="transmembrane region" description="Helical" evidence="8">
    <location>
        <begin position="143"/>
        <end position="162"/>
    </location>
</feature>
<dbReference type="OMA" id="FYLWSQW"/>